<keyword evidence="18 22" id="KW-0472">Membrane</keyword>
<dbReference type="InterPro" id="IPR003661">
    <property type="entry name" value="HisK_dim/P_dom"/>
</dbReference>
<dbReference type="GO" id="GO:0010105">
    <property type="term" value="P:negative regulation of ethylene-activated signaling pathway"/>
    <property type="evidence" value="ECO:0007669"/>
    <property type="project" value="UniProtKB-ARBA"/>
</dbReference>
<comment type="subcellular location">
    <subcellularLocation>
        <location evidence="3">Endoplasmic reticulum membrane</location>
        <topology evidence="3">Multi-pass membrane protein</topology>
    </subcellularLocation>
</comment>
<keyword evidence="16" id="KW-0186">Copper</keyword>
<keyword evidence="17" id="KW-0902">Two-component regulatory system</keyword>
<dbReference type="Pfam" id="PF02518">
    <property type="entry name" value="HATPase_c"/>
    <property type="match status" value="1"/>
</dbReference>
<keyword evidence="26" id="KW-1185">Reference proteome</keyword>
<keyword evidence="7" id="KW-0808">Transferase</keyword>
<keyword evidence="10" id="KW-0547">Nucleotide-binding</keyword>
<evidence type="ECO:0000256" key="5">
    <source>
        <dbReference type="ARBA" id="ARBA00012438"/>
    </source>
</evidence>
<reference evidence="25 26" key="1">
    <citation type="submission" date="2020-06" db="EMBL/GenBank/DDBJ databases">
        <title>WGS assembly of Ceratodon purpureus strain R40.</title>
        <authorList>
            <person name="Carey S.B."/>
            <person name="Jenkins J."/>
            <person name="Shu S."/>
            <person name="Lovell J.T."/>
            <person name="Sreedasyam A."/>
            <person name="Maumus F."/>
            <person name="Tiley G.P."/>
            <person name="Fernandez-Pozo N."/>
            <person name="Barry K."/>
            <person name="Chen C."/>
            <person name="Wang M."/>
            <person name="Lipzen A."/>
            <person name="Daum C."/>
            <person name="Saski C.A."/>
            <person name="Payton A.C."/>
            <person name="Mcbreen J.C."/>
            <person name="Conrad R.E."/>
            <person name="Kollar L.M."/>
            <person name="Olsson S."/>
            <person name="Huttunen S."/>
            <person name="Landis J.B."/>
            <person name="Wickett N.J."/>
            <person name="Johnson M.G."/>
            <person name="Rensing S.A."/>
            <person name="Grimwood J."/>
            <person name="Schmutz J."/>
            <person name="Mcdaniel S.F."/>
        </authorList>
    </citation>
    <scope>NUCLEOTIDE SEQUENCE [LARGE SCALE GENOMIC DNA]</scope>
    <source>
        <strain evidence="25 26">R40</strain>
    </source>
</reference>
<dbReference type="Proteomes" id="UP000822688">
    <property type="component" value="Chromosome 6"/>
</dbReference>
<keyword evidence="6 21" id="KW-0597">Phosphoprotein</keyword>
<evidence type="ECO:0000259" key="24">
    <source>
        <dbReference type="PROSITE" id="PS50110"/>
    </source>
</evidence>
<keyword evidence="20" id="KW-0675">Receptor</keyword>
<dbReference type="SMART" id="SM00387">
    <property type="entry name" value="HATPase_c"/>
    <property type="match status" value="1"/>
</dbReference>
<comment type="catalytic activity">
    <reaction evidence="1">
        <text>ATP + protein L-histidine = ADP + protein N-phospho-L-histidine.</text>
        <dbReference type="EC" id="2.7.13.3"/>
    </reaction>
</comment>
<dbReference type="SUPFAM" id="SSF55874">
    <property type="entry name" value="ATPase domain of HSP90 chaperone/DNA topoisomerase II/histidine kinase"/>
    <property type="match status" value="1"/>
</dbReference>
<evidence type="ECO:0000313" key="26">
    <source>
        <dbReference type="Proteomes" id="UP000822688"/>
    </source>
</evidence>
<dbReference type="GO" id="GO:0038199">
    <property type="term" value="F:ethylene receptor activity"/>
    <property type="evidence" value="ECO:0007669"/>
    <property type="project" value="TreeGrafter"/>
</dbReference>
<evidence type="ECO:0000256" key="19">
    <source>
        <dbReference type="ARBA" id="ARBA00023157"/>
    </source>
</evidence>
<dbReference type="Gene3D" id="3.30.450.40">
    <property type="match status" value="1"/>
</dbReference>
<dbReference type="SUPFAM" id="SSF55781">
    <property type="entry name" value="GAF domain-like"/>
    <property type="match status" value="1"/>
</dbReference>
<evidence type="ECO:0000256" key="6">
    <source>
        <dbReference type="ARBA" id="ARBA00022553"/>
    </source>
</evidence>
<evidence type="ECO:0000256" key="17">
    <source>
        <dbReference type="ARBA" id="ARBA00023012"/>
    </source>
</evidence>
<dbReference type="InterPro" id="IPR004358">
    <property type="entry name" value="Sig_transdc_His_kin-like_C"/>
</dbReference>
<dbReference type="EMBL" id="CM026427">
    <property type="protein sequence ID" value="KAG0569561.1"/>
    <property type="molecule type" value="Genomic_DNA"/>
</dbReference>
<dbReference type="Pfam" id="PF00072">
    <property type="entry name" value="Response_reg"/>
    <property type="match status" value="1"/>
</dbReference>
<evidence type="ECO:0000256" key="18">
    <source>
        <dbReference type="ARBA" id="ARBA00023136"/>
    </source>
</evidence>
<dbReference type="CDD" id="cd16922">
    <property type="entry name" value="HATPase_EvgS-ArcB-TorS-like"/>
    <property type="match status" value="1"/>
</dbReference>
<feature type="modified residue" description="4-aspartylphosphate" evidence="21">
    <location>
        <position position="753"/>
    </location>
</feature>
<name>A0A8T0HCR2_CERPU</name>
<dbReference type="CDD" id="cd00082">
    <property type="entry name" value="HisKA"/>
    <property type="match status" value="1"/>
</dbReference>
<evidence type="ECO:0000256" key="21">
    <source>
        <dbReference type="PROSITE-ProRule" id="PRU00169"/>
    </source>
</evidence>
<evidence type="ECO:0000256" key="16">
    <source>
        <dbReference type="ARBA" id="ARBA00023008"/>
    </source>
</evidence>
<comment type="cofactor">
    <cofactor evidence="2">
        <name>Cu cation</name>
        <dbReference type="ChEBI" id="CHEBI:23378"/>
    </cofactor>
</comment>
<keyword evidence="9" id="KW-0479">Metal-binding</keyword>
<dbReference type="InterPro" id="IPR036890">
    <property type="entry name" value="HATPase_C_sf"/>
</dbReference>
<keyword evidence="19" id="KW-1015">Disulfide bond</keyword>
<dbReference type="EC" id="2.7.13.3" evidence="5"/>
<dbReference type="FunFam" id="1.10.287.130:FF:000004">
    <property type="entry name" value="Ethylene receptor 1"/>
    <property type="match status" value="1"/>
</dbReference>
<evidence type="ECO:0000256" key="13">
    <source>
        <dbReference type="ARBA" id="ARBA00022824"/>
    </source>
</evidence>
<evidence type="ECO:0000256" key="12">
    <source>
        <dbReference type="ARBA" id="ARBA00022777"/>
    </source>
</evidence>
<dbReference type="Pfam" id="PF25487">
    <property type="entry name" value="ETR1_N"/>
    <property type="match status" value="1"/>
</dbReference>
<sequence>MEKNFIILWALFCSIYLVTSAGGVTAIVRRQFFPDNSILDLMGTQKLENHANKEYCSEPCTSMVLEASDRCESCLLAHPHVPRYVEMIRWQLVSDVLIALAYFSIPVELLFFIYKAQVFPYKWVVAEFGAFIVLCGLTHLTNVWTFLTIAASATRTMTFFKVSTALVSCATAVTLSWVIPEVLSVKKREMYLVGKTAELDKEVGVMKKKEETGTHVRMLTHEIRSTLNRHTILKTTLVELSQTLKLKSCNIWMPTEDGEQFELTHELEEDSNKSASRLTVSKTDPGIQYVLCNQGAVLVPLNSILLQRHKDAIVSADGTVLEDRVVAVRLPYMSTSHFKDVREASVANGHIPEASSYAFLVLVLPNSPERKWQGHEFDVVTAVADQVAVALSHATVLEESMRARDQLLSQNLALEIAKKEAEEAVAARNDFLAVMNHEMRTPMHALIALTSILLTTDLTEDQHSMVETMAKSSSLLSSLINDILDFSRLESGSLALDLTLFNFSSLMREVENIVRPLASKKNISFSISWEPDLPEDVLGDSNRILQVMLNVIGNAIKFTLEGEVRVALRVGDKSEFRPVMAAGAELPLTPRRFLEYRYIHVDVIDTGIGIKALDVPRLFNKFVQADSTTTRNFGGTGLGLAISRKFVELMGGKIWLESEGLGKGTRCKMYITVGIYHDRKQAPLQESPKRSLTPTELTGLQVMVVDDNSINRIVTRRLLDNIGCKSTVLDSGQSCLDVIAEKGPEQFHILLLDLCMPEMDGFTVATELIKKYEKPVRPVICALTANSDTKTREHCFEVGMDYVLMKPINLPLLKTELVKLLELREENKEPPPQLADSPRKAKSLILDYNPTSELLSPINEGSSSTS</sequence>
<feature type="transmembrane region" description="Helical" evidence="22">
    <location>
        <begin position="126"/>
        <end position="147"/>
    </location>
</feature>
<dbReference type="SMART" id="SM00388">
    <property type="entry name" value="HisKA"/>
    <property type="match status" value="1"/>
</dbReference>
<evidence type="ECO:0000256" key="9">
    <source>
        <dbReference type="ARBA" id="ARBA00022723"/>
    </source>
</evidence>
<dbReference type="GO" id="GO:0046872">
    <property type="term" value="F:metal ion binding"/>
    <property type="evidence" value="ECO:0007669"/>
    <property type="project" value="UniProtKB-KW"/>
</dbReference>
<evidence type="ECO:0000256" key="4">
    <source>
        <dbReference type="ARBA" id="ARBA00009842"/>
    </source>
</evidence>
<dbReference type="PROSITE" id="PS50109">
    <property type="entry name" value="HIS_KIN"/>
    <property type="match status" value="1"/>
</dbReference>
<evidence type="ECO:0000256" key="22">
    <source>
        <dbReference type="SAM" id="Phobius"/>
    </source>
</evidence>
<dbReference type="PROSITE" id="PS50110">
    <property type="entry name" value="RESPONSE_REGULATORY"/>
    <property type="match status" value="1"/>
</dbReference>
<dbReference type="GO" id="GO:0005524">
    <property type="term" value="F:ATP binding"/>
    <property type="evidence" value="ECO:0007669"/>
    <property type="project" value="UniProtKB-KW"/>
</dbReference>
<comment type="caution">
    <text evidence="25">The sequence shown here is derived from an EMBL/GenBank/DDBJ whole genome shotgun (WGS) entry which is preliminary data.</text>
</comment>
<evidence type="ECO:0000313" key="25">
    <source>
        <dbReference type="EMBL" id="KAG0569561.1"/>
    </source>
</evidence>
<dbReference type="SMART" id="SM00448">
    <property type="entry name" value="REC"/>
    <property type="match status" value="1"/>
</dbReference>
<feature type="transmembrane region" description="Helical" evidence="22">
    <location>
        <begin position="6"/>
        <end position="28"/>
    </location>
</feature>
<evidence type="ECO:0000256" key="3">
    <source>
        <dbReference type="ARBA" id="ARBA00004477"/>
    </source>
</evidence>
<protein>
    <recommendedName>
        <fullName evidence="5">histidine kinase</fullName>
        <ecNumber evidence="5">2.7.13.3</ecNumber>
    </recommendedName>
</protein>
<dbReference type="PANTHER" id="PTHR24423">
    <property type="entry name" value="TWO-COMPONENT SENSOR HISTIDINE KINASE"/>
    <property type="match status" value="1"/>
</dbReference>
<evidence type="ECO:0000256" key="7">
    <source>
        <dbReference type="ARBA" id="ARBA00022679"/>
    </source>
</evidence>
<accession>A0A8T0HCR2</accession>
<dbReference type="GO" id="GO:0005789">
    <property type="term" value="C:endoplasmic reticulum membrane"/>
    <property type="evidence" value="ECO:0007669"/>
    <property type="project" value="UniProtKB-SubCell"/>
</dbReference>
<evidence type="ECO:0000256" key="20">
    <source>
        <dbReference type="ARBA" id="ARBA00023170"/>
    </source>
</evidence>
<dbReference type="InterPro" id="IPR058544">
    <property type="entry name" value="ETR1_N"/>
</dbReference>
<dbReference type="InterPro" id="IPR001789">
    <property type="entry name" value="Sig_transdc_resp-reg_receiver"/>
</dbReference>
<keyword evidence="11" id="KW-0936">Ethylene signaling pathway</keyword>
<dbReference type="PANTHER" id="PTHR24423:SF631">
    <property type="entry name" value="ETHYLENE RECEPTOR"/>
    <property type="match status" value="1"/>
</dbReference>
<evidence type="ECO:0000259" key="23">
    <source>
        <dbReference type="PROSITE" id="PS50109"/>
    </source>
</evidence>
<dbReference type="InterPro" id="IPR029016">
    <property type="entry name" value="GAF-like_dom_sf"/>
</dbReference>
<dbReference type="Pfam" id="PF00512">
    <property type="entry name" value="HisKA"/>
    <property type="match status" value="1"/>
</dbReference>
<comment type="similarity">
    <text evidence="4">Belongs to the ethylene receptor family.</text>
</comment>
<feature type="domain" description="Response regulatory" evidence="24">
    <location>
        <begin position="701"/>
        <end position="821"/>
    </location>
</feature>
<dbReference type="Gene3D" id="3.30.565.10">
    <property type="entry name" value="Histidine kinase-like ATPase, C-terminal domain"/>
    <property type="match status" value="1"/>
</dbReference>
<dbReference type="FunFam" id="3.30.565.10:FF:000030">
    <property type="entry name" value="Ethylene receptor 1"/>
    <property type="match status" value="1"/>
</dbReference>
<proteinExistence type="inferred from homology"/>
<dbReference type="GO" id="GO:0000155">
    <property type="term" value="F:phosphorelay sensor kinase activity"/>
    <property type="evidence" value="ECO:0007669"/>
    <property type="project" value="InterPro"/>
</dbReference>
<gene>
    <name evidence="25" type="ORF">KC19_6G099400</name>
</gene>
<keyword evidence="15 22" id="KW-1133">Transmembrane helix</keyword>
<dbReference type="InterPro" id="IPR005467">
    <property type="entry name" value="His_kinase_dom"/>
</dbReference>
<feature type="transmembrane region" description="Helical" evidence="22">
    <location>
        <begin position="92"/>
        <end position="114"/>
    </location>
</feature>
<dbReference type="InterPro" id="IPR036097">
    <property type="entry name" value="HisK_dim/P_sf"/>
</dbReference>
<feature type="domain" description="Histidine kinase" evidence="23">
    <location>
        <begin position="434"/>
        <end position="675"/>
    </location>
</feature>
<dbReference type="SUPFAM" id="SSF52172">
    <property type="entry name" value="CheY-like"/>
    <property type="match status" value="1"/>
</dbReference>
<evidence type="ECO:0000256" key="15">
    <source>
        <dbReference type="ARBA" id="ARBA00022989"/>
    </source>
</evidence>
<dbReference type="InterPro" id="IPR003018">
    <property type="entry name" value="GAF"/>
</dbReference>
<keyword evidence="12" id="KW-0418">Kinase</keyword>
<keyword evidence="13" id="KW-0256">Endoplasmic reticulum</keyword>
<dbReference type="Gene3D" id="3.40.50.2300">
    <property type="match status" value="1"/>
</dbReference>
<feature type="transmembrane region" description="Helical" evidence="22">
    <location>
        <begin position="159"/>
        <end position="179"/>
    </location>
</feature>
<dbReference type="Pfam" id="PF01590">
    <property type="entry name" value="GAF"/>
    <property type="match status" value="1"/>
</dbReference>
<evidence type="ECO:0000256" key="10">
    <source>
        <dbReference type="ARBA" id="ARBA00022741"/>
    </source>
</evidence>
<evidence type="ECO:0000256" key="2">
    <source>
        <dbReference type="ARBA" id="ARBA00001935"/>
    </source>
</evidence>
<dbReference type="AlphaFoldDB" id="A0A8T0HCR2"/>
<evidence type="ECO:0000256" key="14">
    <source>
        <dbReference type="ARBA" id="ARBA00022840"/>
    </source>
</evidence>
<dbReference type="InterPro" id="IPR003594">
    <property type="entry name" value="HATPase_dom"/>
</dbReference>
<keyword evidence="14" id="KW-0067">ATP-binding</keyword>
<dbReference type="SUPFAM" id="SSF47384">
    <property type="entry name" value="Homodimeric domain of signal transducing histidine kinase"/>
    <property type="match status" value="1"/>
</dbReference>
<dbReference type="GO" id="GO:0051740">
    <property type="term" value="F:ethylene binding"/>
    <property type="evidence" value="ECO:0007669"/>
    <property type="project" value="UniProtKB-ARBA"/>
</dbReference>
<evidence type="ECO:0000256" key="11">
    <source>
        <dbReference type="ARBA" id="ARBA00022745"/>
    </source>
</evidence>
<dbReference type="Gene3D" id="1.10.287.130">
    <property type="match status" value="1"/>
</dbReference>
<dbReference type="InterPro" id="IPR011006">
    <property type="entry name" value="CheY-like_superfamily"/>
</dbReference>
<dbReference type="PRINTS" id="PR00344">
    <property type="entry name" value="BCTRLSENSOR"/>
</dbReference>
<evidence type="ECO:0000256" key="8">
    <source>
        <dbReference type="ARBA" id="ARBA00022692"/>
    </source>
</evidence>
<organism evidence="25 26">
    <name type="scientific">Ceratodon purpureus</name>
    <name type="common">Fire moss</name>
    <name type="synonym">Dicranum purpureum</name>
    <dbReference type="NCBI Taxonomy" id="3225"/>
    <lineage>
        <taxon>Eukaryota</taxon>
        <taxon>Viridiplantae</taxon>
        <taxon>Streptophyta</taxon>
        <taxon>Embryophyta</taxon>
        <taxon>Bryophyta</taxon>
        <taxon>Bryophytina</taxon>
        <taxon>Bryopsida</taxon>
        <taxon>Dicranidae</taxon>
        <taxon>Pseudoditrichales</taxon>
        <taxon>Ditrichaceae</taxon>
        <taxon>Ceratodon</taxon>
    </lineage>
</organism>
<keyword evidence="8 22" id="KW-0812">Transmembrane</keyword>
<evidence type="ECO:0000256" key="1">
    <source>
        <dbReference type="ARBA" id="ARBA00000085"/>
    </source>
</evidence>